<comment type="caution">
    <text evidence="2">The sequence shown here is derived from an EMBL/GenBank/DDBJ whole genome shotgun (WGS) entry which is preliminary data.</text>
</comment>
<dbReference type="SUPFAM" id="SSF53474">
    <property type="entry name" value="alpha/beta-Hydrolases"/>
    <property type="match status" value="2"/>
</dbReference>
<gene>
    <name evidence="2" type="ORF">IAD17_06710</name>
</gene>
<evidence type="ECO:0000313" key="3">
    <source>
        <dbReference type="Proteomes" id="UP000824078"/>
    </source>
</evidence>
<evidence type="ECO:0000313" key="2">
    <source>
        <dbReference type="EMBL" id="HIU24596.1"/>
    </source>
</evidence>
<evidence type="ECO:0000256" key="1">
    <source>
        <dbReference type="SAM" id="MobiDB-lite"/>
    </source>
</evidence>
<dbReference type="PANTHER" id="PTHR48098:SF6">
    <property type="entry name" value="FERRI-BACILLIBACTIN ESTERASE BESA"/>
    <property type="match status" value="1"/>
</dbReference>
<dbReference type="InterPro" id="IPR029058">
    <property type="entry name" value="AB_hydrolase_fold"/>
</dbReference>
<accession>A0A9D1HXX1</accession>
<proteinExistence type="predicted"/>
<reference evidence="2" key="1">
    <citation type="submission" date="2020-10" db="EMBL/GenBank/DDBJ databases">
        <authorList>
            <person name="Gilroy R."/>
        </authorList>
    </citation>
    <scope>NUCLEOTIDE SEQUENCE</scope>
    <source>
        <strain evidence="2">ChiHjej12B11-29160</strain>
    </source>
</reference>
<dbReference type="Proteomes" id="UP000824078">
    <property type="component" value="Unassembled WGS sequence"/>
</dbReference>
<organism evidence="2 3">
    <name type="scientific">Candidatus Coprovicinus avistercoris</name>
    <dbReference type="NCBI Taxonomy" id="2840754"/>
    <lineage>
        <taxon>Bacteria</taxon>
        <taxon>Bacillati</taxon>
        <taxon>Actinomycetota</taxon>
        <taxon>Coriobacteriia</taxon>
        <taxon>Coriobacteriales</taxon>
        <taxon>Coriobacteriaceae</taxon>
        <taxon>Coriobacteriaceae incertae sedis</taxon>
        <taxon>Candidatus Coprovicinus</taxon>
    </lineage>
</organism>
<dbReference type="InterPro" id="IPR000801">
    <property type="entry name" value="Esterase-like"/>
</dbReference>
<protein>
    <submittedName>
        <fullName evidence="2">Uncharacterized protein</fullName>
    </submittedName>
</protein>
<reference evidence="2" key="2">
    <citation type="journal article" date="2021" name="PeerJ">
        <title>Extensive microbial diversity within the chicken gut microbiome revealed by metagenomics and culture.</title>
        <authorList>
            <person name="Gilroy R."/>
            <person name="Ravi A."/>
            <person name="Getino M."/>
            <person name="Pursley I."/>
            <person name="Horton D.L."/>
            <person name="Alikhan N.F."/>
            <person name="Baker D."/>
            <person name="Gharbi K."/>
            <person name="Hall N."/>
            <person name="Watson M."/>
            <person name="Adriaenssens E.M."/>
            <person name="Foster-Nyarko E."/>
            <person name="Jarju S."/>
            <person name="Secka A."/>
            <person name="Antonio M."/>
            <person name="Oren A."/>
            <person name="Chaudhuri R.R."/>
            <person name="La Ragione R."/>
            <person name="Hildebrand F."/>
            <person name="Pallen M.J."/>
        </authorList>
    </citation>
    <scope>NUCLEOTIDE SEQUENCE</scope>
    <source>
        <strain evidence="2">ChiHjej12B11-29160</strain>
    </source>
</reference>
<dbReference type="Gene3D" id="3.40.50.1820">
    <property type="entry name" value="alpha/beta hydrolase"/>
    <property type="match status" value="1"/>
</dbReference>
<dbReference type="AlphaFoldDB" id="A0A9D1HXX1"/>
<dbReference type="PANTHER" id="PTHR48098">
    <property type="entry name" value="ENTEROCHELIN ESTERASE-RELATED"/>
    <property type="match status" value="1"/>
</dbReference>
<dbReference type="EMBL" id="DVMQ01000018">
    <property type="protein sequence ID" value="HIU24596.1"/>
    <property type="molecule type" value="Genomic_DNA"/>
</dbReference>
<feature type="region of interest" description="Disordered" evidence="1">
    <location>
        <begin position="51"/>
        <end position="104"/>
    </location>
</feature>
<dbReference type="Pfam" id="PF00756">
    <property type="entry name" value="Esterase"/>
    <property type="match status" value="1"/>
</dbReference>
<dbReference type="InterPro" id="IPR050583">
    <property type="entry name" value="Mycobacterial_A85_antigen"/>
</dbReference>
<sequence length="299" mass="33417">MVVTRDERFWPPNDTCQIQVYLPNDYWDSNERYPVTYVLDGTNLFSPVQEASLPQTEGANESEEALPANNAPVDEEKSKKRAGTKPAKAQQSTKEPENKTKVQPFKTLPNWRLEQFLDNWSKRMIVVALERQTGTPATTVDNSDPVDLIEKRIKPHIDAKLRTWSHREATAIVGAGSTGILALHAVFGHNEVFSKAGCLSCDLRDSNHLLTKELLSQEISPDTRVFLSWGERDLAATATSSHIVRDSPETRAATKIAQLLSARNASIYVTIQKNGGSDEESWGALAPSLMNFLWLDQRM</sequence>
<name>A0A9D1HXX1_9ACTN</name>